<dbReference type="GO" id="GO:0006952">
    <property type="term" value="P:defense response"/>
    <property type="evidence" value="ECO:0007669"/>
    <property type="project" value="UniProtKB-KW"/>
</dbReference>
<dbReference type="InterPro" id="IPR000157">
    <property type="entry name" value="TIR_dom"/>
</dbReference>
<dbReference type="Pfam" id="PF01582">
    <property type="entry name" value="TIR"/>
    <property type="match status" value="2"/>
</dbReference>
<dbReference type="Pfam" id="PF14299">
    <property type="entry name" value="PP2"/>
    <property type="match status" value="1"/>
</dbReference>
<dbReference type="PANTHER" id="PTHR11017:SF518">
    <property type="entry name" value="DISEASE RESISTANCE PROTEIN (TIR-NBS-LRR CLASS)-RELATED"/>
    <property type="match status" value="1"/>
</dbReference>
<dbReference type="InterPro" id="IPR035897">
    <property type="entry name" value="Toll_tir_struct_dom_sf"/>
</dbReference>
<keyword evidence="6" id="KW-1185">Reference proteome</keyword>
<dbReference type="PROSITE" id="PS50104">
    <property type="entry name" value="TIR"/>
    <property type="match status" value="2"/>
</dbReference>
<dbReference type="Gene3D" id="1.10.8.430">
    <property type="entry name" value="Helical domain of apoptotic protease-activating factors"/>
    <property type="match status" value="1"/>
</dbReference>
<accession>A0A9W3C8I7</accession>
<evidence type="ECO:0000313" key="6">
    <source>
        <dbReference type="Proteomes" id="UP000504610"/>
    </source>
</evidence>
<feature type="domain" description="F-box" evidence="5">
    <location>
        <begin position="1364"/>
        <end position="1410"/>
    </location>
</feature>
<dbReference type="InterPro" id="IPR001810">
    <property type="entry name" value="F-box_dom"/>
</dbReference>
<gene>
    <name evidence="7" type="primary">LOC108837045</name>
</gene>
<dbReference type="PRINTS" id="PR00364">
    <property type="entry name" value="DISEASERSIST"/>
</dbReference>
<dbReference type="GeneID" id="108837045"/>
<evidence type="ECO:0000259" key="5">
    <source>
        <dbReference type="PROSITE" id="PS50181"/>
    </source>
</evidence>
<reference evidence="6" key="1">
    <citation type="journal article" date="2019" name="Database">
        <title>The radish genome database (RadishGD): an integrated information resource for radish genomics.</title>
        <authorList>
            <person name="Yu H.J."/>
            <person name="Baek S."/>
            <person name="Lee Y.J."/>
            <person name="Cho A."/>
            <person name="Mun J.H."/>
        </authorList>
    </citation>
    <scope>NUCLEOTIDE SEQUENCE [LARGE SCALE GENOMIC DNA]</scope>
    <source>
        <strain evidence="6">cv. WK10039</strain>
    </source>
</reference>
<proteinExistence type="predicted"/>
<dbReference type="Pfam" id="PF00931">
    <property type="entry name" value="NB-ARC"/>
    <property type="match status" value="1"/>
</dbReference>
<reference evidence="7" key="2">
    <citation type="submission" date="2025-08" db="UniProtKB">
        <authorList>
            <consortium name="RefSeq"/>
        </authorList>
    </citation>
    <scope>IDENTIFICATION</scope>
    <source>
        <tissue evidence="7">Leaf</tissue>
    </source>
</reference>
<dbReference type="SUPFAM" id="SSF81383">
    <property type="entry name" value="F-box domain"/>
    <property type="match status" value="1"/>
</dbReference>
<dbReference type="InterPro" id="IPR002182">
    <property type="entry name" value="NB-ARC"/>
</dbReference>
<keyword evidence="1" id="KW-0433">Leucine-rich repeat</keyword>
<keyword evidence="3" id="KW-0611">Plant defense</keyword>
<dbReference type="GO" id="GO:0043531">
    <property type="term" value="F:ADP binding"/>
    <property type="evidence" value="ECO:0007669"/>
    <property type="project" value="InterPro"/>
</dbReference>
<keyword evidence="2" id="KW-0677">Repeat</keyword>
<dbReference type="SUPFAM" id="SSF52540">
    <property type="entry name" value="P-loop containing nucleoside triphosphate hydrolases"/>
    <property type="match status" value="1"/>
</dbReference>
<dbReference type="InterPro" id="IPR027417">
    <property type="entry name" value="P-loop_NTPase"/>
</dbReference>
<dbReference type="Proteomes" id="UP000504610">
    <property type="component" value="Chromosome 8"/>
</dbReference>
<dbReference type="Pfam" id="PF12937">
    <property type="entry name" value="F-box-like"/>
    <property type="match status" value="1"/>
</dbReference>
<dbReference type="Gene3D" id="3.40.50.10140">
    <property type="entry name" value="Toll/interleukin-1 receptor homology (TIR) domain"/>
    <property type="match status" value="2"/>
</dbReference>
<dbReference type="InterPro" id="IPR042197">
    <property type="entry name" value="Apaf_helical"/>
</dbReference>
<dbReference type="SUPFAM" id="SSF52058">
    <property type="entry name" value="L domain-like"/>
    <property type="match status" value="1"/>
</dbReference>
<dbReference type="RefSeq" id="XP_056847772.1">
    <property type="nucleotide sequence ID" value="XM_056991792.1"/>
</dbReference>
<dbReference type="SMART" id="SM00255">
    <property type="entry name" value="TIR"/>
    <property type="match status" value="2"/>
</dbReference>
<dbReference type="Gene3D" id="3.80.10.10">
    <property type="entry name" value="Ribonuclease Inhibitor"/>
    <property type="match status" value="1"/>
</dbReference>
<dbReference type="InterPro" id="IPR011713">
    <property type="entry name" value="Leu-rich_rpt_3"/>
</dbReference>
<sequence>MNPPKSCLRINRRCSKSKIMEDGTKTTPTVYINCIDTLQYSFASHLSMELRRKGISTKFVNSKGTLDVIERASASVVVFSKDCLSSASYLDKLVTVVQCQREKKMLVVPVFYGISPSDVVILEHVSSFLKEQIRALQEIRELLFHQSREELDDSELVDEIVKSVYEKLFPMGKIGINTRLLEFENLVCKQPWGIRRIGIWGMPGIGKTTLAKAVFDHISGSYEASCFIKHFDKDFHEKGLHSLLEEHFGKILKKLPCLPRDKFNKKRTLVVLDDVQSPSVAESFLRGFPWFSPGSLIIITSRDKQVYRHCQINHVYEVRSLNEKESLQLFSQRAFGEDIRDQELLKLSMEVIDYANGNPFALSFYGKELKGKKPSEMKTTFLKLKRPTPDKIHDLFKRSYEELNDSEKDIFLDVACFFNGEDVDYVMQLLEGCGFLPHVGIDVLVEKCLVTISDNRVNMHNLIQDFGREIINERLSRLWEPWSIKSLLEDDEFKEERALETEDIEGISLDISNLLFDVKPTAFNNMLSLRLLKIYCSSYEKDSGLRLPKGLESLPNELRLLHWENYPLQSLPQDFDPCHLVELNLSSSQLQKLWEGTKNLKMLKMVKLCHSQQLTEIDDICKAQNIEKIDLQGCTKLQRFPATGHLQHLRVVNLSDCNEITNLPELSSNIEELHLQGTSIGELPVSILSLFKQAKLNRELSNLITNYSGVSSDLEDSLVRLIVPNPCKLVFLNMKYCSHLKRLPQMVDIESLQVLDLSGCSELEVIGGLPSNLKELYVNGTSIEELPQLPLSIEILNAHGCVSLISIPFDFKRLPRYYTFSNCFDLSPEEVSEFVENALDNVESIARECQQELSKSLAFSFTVPSPTSTYFTCDLQPGSSVMIQLNSSRRSTLGFAIFVQVSFSEDYQEASGFGISCVCRWKDNKCVSHWMEKSFHCWTPEEGLQMDHTFVFCDFNMHPSTCEENDDPSILAGLLVFEFFTLNKQEKILDESCTVKKCGVHVFTAASEDASSNITRPITSSNHQHKLFYQEVEQVLRVIYDDLDEKNINVFHYITSLFNDEDDDLLAALIASIGVRISYVPGVDLASKYLLNMSPHGISILHGILEKISREITDKQSVHMASSSSSSCIWKYDIFISFSEEDDRSNKISHLLPKLECKMKRSNKSVGPELVKEIRESKGLIVVLSKNYASSTRCLDQLVEIIKSKEELAQTVVPIFYDVVPSHVREQTGDFGRVFENTCMGKSEDEKQKWVQALTDVANIARVDARKRYNEANMKKNVGHSQTQRRREVWAWGLGKAYQFAGSVFEKESLPALLLTTVYKPCHSARPILIRLLSGFFKIIRSTTGQILGVEYSRGGGEEIVSGTSPLHGLPEDIIVKIISFTSPRDAWNVTLVSKFFESAAKDDKVWEKFLPPEYSSLIPQSINFSSKEEVYSYLCDHFLIEDGKKSFWLEKESGKRCFMLSARELAITWADTQERRQRALNKDSISTDTRMYWDWISIPEARFRKVVELLYVYWFAIRAKTSSRLLSPGTRYSAYIVFMTNDESDGFLNMPVEVELNLVGKEFSKRSIYFVVEPTDRRREQEKNDVVKPKWRKDGWMEAELGDFFNEESCDEIELYLHEIESLHRKSGLIIQGVEFRPQR</sequence>
<dbReference type="Gene3D" id="1.20.1280.50">
    <property type="match status" value="1"/>
</dbReference>
<dbReference type="SUPFAM" id="SSF52200">
    <property type="entry name" value="Toll/Interleukin receptor TIR domain"/>
    <property type="match status" value="2"/>
</dbReference>
<dbReference type="KEGG" id="rsz:108837045"/>
<evidence type="ECO:0000313" key="7">
    <source>
        <dbReference type="RefSeq" id="XP_056847772.1"/>
    </source>
</evidence>
<name>A0A9W3C8I7_RAPSA</name>
<dbReference type="InterPro" id="IPR036047">
    <property type="entry name" value="F-box-like_dom_sf"/>
</dbReference>
<dbReference type="PROSITE" id="PS50181">
    <property type="entry name" value="FBOX"/>
    <property type="match status" value="1"/>
</dbReference>
<dbReference type="OrthoDB" id="1111679at2759"/>
<feature type="domain" description="TIR" evidence="4">
    <location>
        <begin position="26"/>
        <end position="168"/>
    </location>
</feature>
<evidence type="ECO:0000256" key="1">
    <source>
        <dbReference type="ARBA" id="ARBA00022614"/>
    </source>
</evidence>
<dbReference type="InterPro" id="IPR032675">
    <property type="entry name" value="LRR_dom_sf"/>
</dbReference>
<dbReference type="InterPro" id="IPR058192">
    <property type="entry name" value="WHD_ROQ1-like"/>
</dbReference>
<dbReference type="Gene3D" id="3.40.50.300">
    <property type="entry name" value="P-loop containing nucleotide triphosphate hydrolases"/>
    <property type="match status" value="1"/>
</dbReference>
<dbReference type="PANTHER" id="PTHR11017">
    <property type="entry name" value="LEUCINE-RICH REPEAT-CONTAINING PROTEIN"/>
    <property type="match status" value="1"/>
</dbReference>
<dbReference type="InterPro" id="IPR044974">
    <property type="entry name" value="Disease_R_plants"/>
</dbReference>
<evidence type="ECO:0000259" key="4">
    <source>
        <dbReference type="PROSITE" id="PS50104"/>
    </source>
</evidence>
<dbReference type="Pfam" id="PF23282">
    <property type="entry name" value="WHD_ROQ1"/>
    <property type="match status" value="1"/>
</dbReference>
<dbReference type="GO" id="GO:0007165">
    <property type="term" value="P:signal transduction"/>
    <property type="evidence" value="ECO:0007669"/>
    <property type="project" value="InterPro"/>
</dbReference>
<dbReference type="SMART" id="SM00256">
    <property type="entry name" value="FBOX"/>
    <property type="match status" value="1"/>
</dbReference>
<evidence type="ECO:0000256" key="3">
    <source>
        <dbReference type="ARBA" id="ARBA00022821"/>
    </source>
</evidence>
<organism evidence="6 7">
    <name type="scientific">Raphanus sativus</name>
    <name type="common">Radish</name>
    <name type="synonym">Raphanus raphanistrum var. sativus</name>
    <dbReference type="NCBI Taxonomy" id="3726"/>
    <lineage>
        <taxon>Eukaryota</taxon>
        <taxon>Viridiplantae</taxon>
        <taxon>Streptophyta</taxon>
        <taxon>Embryophyta</taxon>
        <taxon>Tracheophyta</taxon>
        <taxon>Spermatophyta</taxon>
        <taxon>Magnoliopsida</taxon>
        <taxon>eudicotyledons</taxon>
        <taxon>Gunneridae</taxon>
        <taxon>Pentapetalae</taxon>
        <taxon>rosids</taxon>
        <taxon>malvids</taxon>
        <taxon>Brassicales</taxon>
        <taxon>Brassicaceae</taxon>
        <taxon>Brassiceae</taxon>
        <taxon>Raphanus</taxon>
    </lineage>
</organism>
<dbReference type="SUPFAM" id="SSF46785">
    <property type="entry name" value="Winged helix' DNA-binding domain"/>
    <property type="match status" value="1"/>
</dbReference>
<dbReference type="InterPro" id="IPR025886">
    <property type="entry name" value="PP2-like"/>
</dbReference>
<feature type="domain" description="TIR" evidence="4">
    <location>
        <begin position="1130"/>
        <end position="1297"/>
    </location>
</feature>
<protein>
    <submittedName>
        <fullName evidence="7">Disease resistance protein RRS1B-like isoform X1</fullName>
    </submittedName>
</protein>
<dbReference type="Pfam" id="PF07725">
    <property type="entry name" value="LRR_3"/>
    <property type="match status" value="1"/>
</dbReference>
<dbReference type="InterPro" id="IPR036390">
    <property type="entry name" value="WH_DNA-bd_sf"/>
</dbReference>
<evidence type="ECO:0000256" key="2">
    <source>
        <dbReference type="ARBA" id="ARBA00022737"/>
    </source>
</evidence>
<dbReference type="CDD" id="cd22162">
    <property type="entry name" value="F-box_AtSKIP3-like"/>
    <property type="match status" value="1"/>
</dbReference>